<keyword evidence="2" id="KW-1185">Reference proteome</keyword>
<dbReference type="RefSeq" id="WP_009126731.1">
    <property type="nucleotide sequence ID" value="NZ_GL882691.1"/>
</dbReference>
<dbReference type="EMBL" id="AFBN01000099">
    <property type="protein sequence ID" value="EGF51608.1"/>
    <property type="molecule type" value="Genomic_DNA"/>
</dbReference>
<sequence length="129" mass="14080">MERENKNMNHKPEIEIKIYGGTNMIAPVATTAVQNFYGDRFAEVALHAEGFDASGLSDASEVPVGFGPSGNPDDSGDFESLSDTECQLFTYVPDVKKVREYVRLLGDCATAHDLAGVVGIKVDNVRQRR</sequence>
<dbReference type="AlphaFoldDB" id="F3PXM6"/>
<dbReference type="GeneID" id="86050892"/>
<dbReference type="Proteomes" id="UP000003416">
    <property type="component" value="Unassembled WGS sequence"/>
</dbReference>
<accession>F3PXM6</accession>
<dbReference type="STRING" id="763034.HMPREF9446_03524"/>
<evidence type="ECO:0000313" key="2">
    <source>
        <dbReference type="Proteomes" id="UP000003416"/>
    </source>
</evidence>
<protein>
    <submittedName>
        <fullName evidence="1">Uncharacterized protein</fullName>
    </submittedName>
</protein>
<reference evidence="1 2" key="1">
    <citation type="submission" date="2011-02" db="EMBL/GenBank/DDBJ databases">
        <authorList>
            <person name="Weinstock G."/>
            <person name="Sodergren E."/>
            <person name="Clifton S."/>
            <person name="Fulton L."/>
            <person name="Fulton B."/>
            <person name="Courtney L."/>
            <person name="Fronick C."/>
            <person name="Harrison M."/>
            <person name="Strong C."/>
            <person name="Farmer C."/>
            <person name="Delahaunty K."/>
            <person name="Markovic C."/>
            <person name="Hall O."/>
            <person name="Minx P."/>
            <person name="Tomlinson C."/>
            <person name="Mitreva M."/>
            <person name="Hou S."/>
            <person name="Chen J."/>
            <person name="Wollam A."/>
            <person name="Pepin K.H."/>
            <person name="Johnson M."/>
            <person name="Bhonagiri V."/>
            <person name="Zhang X."/>
            <person name="Suruliraj S."/>
            <person name="Warren W."/>
            <person name="Chinwalla A."/>
            <person name="Mardis E.R."/>
            <person name="Wilson R.K."/>
        </authorList>
    </citation>
    <scope>NUCLEOTIDE SEQUENCE [LARGE SCALE GENOMIC DNA]</scope>
    <source>
        <strain evidence="1 2">YIT 12057</strain>
    </source>
</reference>
<name>F3PXM6_9BACE</name>
<dbReference type="HOGENOM" id="CLU_147369_0_0_10"/>
<comment type="caution">
    <text evidence="1">The sequence shown here is derived from an EMBL/GenBank/DDBJ whole genome shotgun (WGS) entry which is preliminary data.</text>
</comment>
<organism evidence="1 2">
    <name type="scientific">Bacteroides fluxus YIT 12057</name>
    <dbReference type="NCBI Taxonomy" id="763034"/>
    <lineage>
        <taxon>Bacteria</taxon>
        <taxon>Pseudomonadati</taxon>
        <taxon>Bacteroidota</taxon>
        <taxon>Bacteroidia</taxon>
        <taxon>Bacteroidales</taxon>
        <taxon>Bacteroidaceae</taxon>
        <taxon>Bacteroides</taxon>
    </lineage>
</organism>
<dbReference type="eggNOG" id="ENOG5031FSV">
    <property type="taxonomic scope" value="Bacteria"/>
</dbReference>
<evidence type="ECO:0000313" key="1">
    <source>
        <dbReference type="EMBL" id="EGF51608.1"/>
    </source>
</evidence>
<gene>
    <name evidence="1" type="ORF">HMPREF9446_03524</name>
</gene>
<proteinExistence type="predicted"/>